<sequence length="250" mass="27348">MTVVTGKAKPGEELELAVVIKQQKGNSSIGGRISLIFNDEKIGPQSLAISSEVEAPIMAPKQFVWSAESKRYALPVKILSGYEDSIVGVRTNGGEINTWALERLSSDDTEFSERGFTHKVVLNSVPWSDENNHLVVVDLRIDDVEDKEFGITAWCFGRAERSKLLVFPKKVYQNRLSRVNEFEILLVPASSCGNGLTVHAANELVSITSTKSGAKFTLSDEFIESVGANELVFSVRCGDQLIGVASVEIK</sequence>
<protein>
    <submittedName>
        <fullName evidence="1">Uncharacterized protein</fullName>
    </submittedName>
</protein>
<reference evidence="1 2" key="1">
    <citation type="submission" date="2019-02" db="EMBL/GenBank/DDBJ databases">
        <title>Deep-cultivation of Planctomycetes and their phenomic and genomic characterization uncovers novel biology.</title>
        <authorList>
            <person name="Wiegand S."/>
            <person name="Jogler M."/>
            <person name="Boedeker C."/>
            <person name="Pinto D."/>
            <person name="Vollmers J."/>
            <person name="Rivas-Marin E."/>
            <person name="Kohn T."/>
            <person name="Peeters S.H."/>
            <person name="Heuer A."/>
            <person name="Rast P."/>
            <person name="Oberbeckmann S."/>
            <person name="Bunk B."/>
            <person name="Jeske O."/>
            <person name="Meyerdierks A."/>
            <person name="Storesund J.E."/>
            <person name="Kallscheuer N."/>
            <person name="Luecker S."/>
            <person name="Lage O.M."/>
            <person name="Pohl T."/>
            <person name="Merkel B.J."/>
            <person name="Hornburger P."/>
            <person name="Mueller R.-W."/>
            <person name="Bruemmer F."/>
            <person name="Labrenz M."/>
            <person name="Spormann A.M."/>
            <person name="Op Den Camp H."/>
            <person name="Overmann J."/>
            <person name="Amann R."/>
            <person name="Jetten M.S.M."/>
            <person name="Mascher T."/>
            <person name="Medema M.H."/>
            <person name="Devos D.P."/>
            <person name="Kaster A.-K."/>
            <person name="Ovreas L."/>
            <person name="Rohde M."/>
            <person name="Galperin M.Y."/>
            <person name="Jogler C."/>
        </authorList>
    </citation>
    <scope>NUCLEOTIDE SEQUENCE [LARGE SCALE GENOMIC DNA]</scope>
    <source>
        <strain evidence="1 2">Pla22</strain>
    </source>
</reference>
<proteinExistence type="predicted"/>
<organism evidence="1 2">
    <name type="scientific">Rubripirellula amarantea</name>
    <dbReference type="NCBI Taxonomy" id="2527999"/>
    <lineage>
        <taxon>Bacteria</taxon>
        <taxon>Pseudomonadati</taxon>
        <taxon>Planctomycetota</taxon>
        <taxon>Planctomycetia</taxon>
        <taxon>Pirellulales</taxon>
        <taxon>Pirellulaceae</taxon>
        <taxon>Rubripirellula</taxon>
    </lineage>
</organism>
<dbReference type="EMBL" id="SJPI01000001">
    <property type="protein sequence ID" value="TWT53627.1"/>
    <property type="molecule type" value="Genomic_DNA"/>
</dbReference>
<name>A0A5C5WSM3_9BACT</name>
<evidence type="ECO:0000313" key="1">
    <source>
        <dbReference type="EMBL" id="TWT53627.1"/>
    </source>
</evidence>
<gene>
    <name evidence="1" type="ORF">Pla22_12570</name>
</gene>
<accession>A0A5C5WSM3</accession>
<comment type="caution">
    <text evidence="1">The sequence shown here is derived from an EMBL/GenBank/DDBJ whole genome shotgun (WGS) entry which is preliminary data.</text>
</comment>
<keyword evidence="2" id="KW-1185">Reference proteome</keyword>
<dbReference type="Proteomes" id="UP000316598">
    <property type="component" value="Unassembled WGS sequence"/>
</dbReference>
<evidence type="ECO:0000313" key="2">
    <source>
        <dbReference type="Proteomes" id="UP000316598"/>
    </source>
</evidence>
<dbReference type="AlphaFoldDB" id="A0A5C5WSM3"/>